<keyword evidence="6" id="KW-0411">Iron-sulfur</keyword>
<dbReference type="GO" id="GO:0003824">
    <property type="term" value="F:catalytic activity"/>
    <property type="evidence" value="ECO:0007669"/>
    <property type="project" value="InterPro"/>
</dbReference>
<comment type="cofactor">
    <cofactor evidence="1">
        <name>[4Fe-4S] cluster</name>
        <dbReference type="ChEBI" id="CHEBI:49883"/>
    </cofactor>
</comment>
<dbReference type="InterPro" id="IPR006638">
    <property type="entry name" value="Elp3/MiaA/NifB-like_rSAM"/>
</dbReference>
<dbReference type="InterPro" id="IPR039661">
    <property type="entry name" value="ELP3"/>
</dbReference>
<reference evidence="8" key="1">
    <citation type="submission" date="2007-06" db="EMBL/GenBank/DDBJ databases">
        <title>Complete sequence of Methanococcus vannielii SB.</title>
        <authorList>
            <consortium name="US DOE Joint Genome Institute"/>
            <person name="Copeland A."/>
            <person name="Lucas S."/>
            <person name="Lapidus A."/>
            <person name="Barry K."/>
            <person name="Glavina del Rio T."/>
            <person name="Dalin E."/>
            <person name="Tice H."/>
            <person name="Pitluck S."/>
            <person name="Chain P."/>
            <person name="Malfatti S."/>
            <person name="Shin M."/>
            <person name="Vergez L."/>
            <person name="Schmutz J."/>
            <person name="Larimer F."/>
            <person name="Land M."/>
            <person name="Hauser L."/>
            <person name="Kyrpides N."/>
            <person name="Anderson I."/>
            <person name="Sieprawska-Lupa M."/>
            <person name="Whitman W.B."/>
            <person name="Richardson P."/>
        </authorList>
    </citation>
    <scope>NUCLEOTIDE SEQUENCE [LARGE SCALE GENOMIC DNA]</scope>
    <source>
        <strain evidence="8">SB</strain>
    </source>
</reference>
<proteinExistence type="predicted"/>
<sequence length="355" mass="40593">MSMTHYLKNLRVKNLKKRKEKNPDYPIASWIQDDIFQDKTIGKSLTIILRTKGCKWAYDSGGCTMCSYLMDASPVEITSENLKNQFDRTIEKNLEVINNNMSIKLFTSGSFLDPFEIPIDVREYIFQKIESLGVKEVAIESRAEFVTSENMESIRKNLSCNVEIGVGIESFNDTIRNVSINKGVSREVIKQAFKISKEYNVGIKSYILIKPLFITEKEAILDSINTANECIEIGCSRISFCPATVHTGTLIELIWKKNQYRPPFLWSILEILKEVKSQNPDALIMCDTSGVNSKRGAHNNITCECGEKIKEIFNEFTLTQKIEKLDVDCECKKQWLSYLDYEQKNIVPLGDESLL</sequence>
<evidence type="ECO:0000256" key="4">
    <source>
        <dbReference type="ARBA" id="ARBA00022723"/>
    </source>
</evidence>
<dbReference type="SMART" id="SM00729">
    <property type="entry name" value="Elp3"/>
    <property type="match status" value="1"/>
</dbReference>
<keyword evidence="9" id="KW-1185">Reference proteome</keyword>
<evidence type="ECO:0000313" key="8">
    <source>
        <dbReference type="EMBL" id="ABR54251.1"/>
    </source>
</evidence>
<keyword evidence="5" id="KW-0408">Iron</keyword>
<gene>
    <name evidence="8" type="ordered locus">Mevan_0342</name>
</gene>
<dbReference type="InterPro" id="IPR005909">
    <property type="entry name" value="RaSEA"/>
</dbReference>
<dbReference type="SUPFAM" id="SSF102114">
    <property type="entry name" value="Radical SAM enzymes"/>
    <property type="match status" value="1"/>
</dbReference>
<dbReference type="GO" id="GO:0046872">
    <property type="term" value="F:metal ion binding"/>
    <property type="evidence" value="ECO:0007669"/>
    <property type="project" value="UniProtKB-KW"/>
</dbReference>
<feature type="domain" description="Elp3/MiaA/NifB-like radical SAM core" evidence="7">
    <location>
        <begin position="44"/>
        <end position="274"/>
    </location>
</feature>
<keyword evidence="4" id="KW-0479">Metal-binding</keyword>
<dbReference type="SFLD" id="SFLDS00029">
    <property type="entry name" value="Radical_SAM"/>
    <property type="match status" value="1"/>
</dbReference>
<dbReference type="GO" id="GO:0002926">
    <property type="term" value="P:tRNA wobble base 5-methoxycarbonylmethyl-2-thiouridinylation"/>
    <property type="evidence" value="ECO:0007669"/>
    <property type="project" value="TreeGrafter"/>
</dbReference>
<name>A6UP29_METVS</name>
<protein>
    <submittedName>
        <fullName evidence="8">Radical SAM domain protein</fullName>
    </submittedName>
</protein>
<keyword evidence="3" id="KW-0949">S-adenosyl-L-methionine</keyword>
<evidence type="ECO:0000259" key="7">
    <source>
        <dbReference type="SMART" id="SM00729"/>
    </source>
</evidence>
<dbReference type="eggNOG" id="arCOG01360">
    <property type="taxonomic scope" value="Archaea"/>
</dbReference>
<keyword evidence="2" id="KW-0004">4Fe-4S</keyword>
<evidence type="ECO:0000256" key="6">
    <source>
        <dbReference type="ARBA" id="ARBA00023014"/>
    </source>
</evidence>
<dbReference type="AlphaFoldDB" id="A6UP29"/>
<dbReference type="CDD" id="cd01335">
    <property type="entry name" value="Radical_SAM"/>
    <property type="match status" value="1"/>
</dbReference>
<dbReference type="InterPro" id="IPR007197">
    <property type="entry name" value="rSAM"/>
</dbReference>
<dbReference type="PIRSF" id="PIRSF004954">
    <property type="entry name" value="Radical_SAM"/>
    <property type="match status" value="1"/>
</dbReference>
<dbReference type="GO" id="GO:0051539">
    <property type="term" value="F:4 iron, 4 sulfur cluster binding"/>
    <property type="evidence" value="ECO:0007669"/>
    <property type="project" value="UniProtKB-KW"/>
</dbReference>
<evidence type="ECO:0000313" key="9">
    <source>
        <dbReference type="Proteomes" id="UP000001107"/>
    </source>
</evidence>
<evidence type="ECO:0000256" key="5">
    <source>
        <dbReference type="ARBA" id="ARBA00023004"/>
    </source>
</evidence>
<dbReference type="PANTHER" id="PTHR11135">
    <property type="entry name" value="HISTONE ACETYLTRANSFERASE-RELATED"/>
    <property type="match status" value="1"/>
</dbReference>
<dbReference type="GO" id="GO:0005737">
    <property type="term" value="C:cytoplasm"/>
    <property type="evidence" value="ECO:0007669"/>
    <property type="project" value="TreeGrafter"/>
</dbReference>
<evidence type="ECO:0000256" key="2">
    <source>
        <dbReference type="ARBA" id="ARBA00022485"/>
    </source>
</evidence>
<evidence type="ECO:0000256" key="3">
    <source>
        <dbReference type="ARBA" id="ARBA00022691"/>
    </source>
</evidence>
<organism evidence="8 9">
    <name type="scientific">Methanococcus vannielii (strain ATCC 35089 / DSM 1224 / JCM 13029 / OCM 148 / SB)</name>
    <dbReference type="NCBI Taxonomy" id="406327"/>
    <lineage>
        <taxon>Archaea</taxon>
        <taxon>Methanobacteriati</taxon>
        <taxon>Methanobacteriota</taxon>
        <taxon>Methanomada group</taxon>
        <taxon>Methanococci</taxon>
        <taxon>Methanococcales</taxon>
        <taxon>Methanococcaceae</taxon>
        <taxon>Methanococcus</taxon>
    </lineage>
</organism>
<dbReference type="STRING" id="406327.Mevan_0342"/>
<evidence type="ECO:0000256" key="1">
    <source>
        <dbReference type="ARBA" id="ARBA00001966"/>
    </source>
</evidence>
<dbReference type="Proteomes" id="UP000001107">
    <property type="component" value="Chromosome"/>
</dbReference>
<dbReference type="RefSeq" id="WP_011972154.1">
    <property type="nucleotide sequence ID" value="NC_009634.1"/>
</dbReference>
<dbReference type="PANTHER" id="PTHR11135:SF0">
    <property type="entry name" value="ELONGATOR COMPLEX PROTEIN 3"/>
    <property type="match status" value="1"/>
</dbReference>
<dbReference type="OrthoDB" id="105445at2157"/>
<dbReference type="NCBIfam" id="TIGR01210">
    <property type="entry name" value="archaeosine biosynthesis radical SAM protein RaSEA"/>
    <property type="match status" value="1"/>
</dbReference>
<dbReference type="HOGENOM" id="CLU_060488_0_0_2"/>
<dbReference type="EMBL" id="CP000742">
    <property type="protein sequence ID" value="ABR54251.1"/>
    <property type="molecule type" value="Genomic_DNA"/>
</dbReference>
<dbReference type="InterPro" id="IPR058240">
    <property type="entry name" value="rSAM_sf"/>
</dbReference>
<dbReference type="KEGG" id="mvn:Mevan_0342"/>
<accession>A6UP29</accession>
<dbReference type="GeneID" id="5325910"/>
<dbReference type="Pfam" id="PF04055">
    <property type="entry name" value="Radical_SAM"/>
    <property type="match status" value="1"/>
</dbReference>